<dbReference type="CDD" id="cd06158">
    <property type="entry name" value="S2P-M50_like_1"/>
    <property type="match status" value="1"/>
</dbReference>
<evidence type="ECO:0000256" key="2">
    <source>
        <dbReference type="ARBA" id="ARBA00004651"/>
    </source>
</evidence>
<dbReference type="AlphaFoldDB" id="A0A4Y8PGR7"/>
<feature type="transmembrane region" description="Helical" evidence="13">
    <location>
        <begin position="96"/>
        <end position="120"/>
    </location>
</feature>
<name>A0A4Y8PGR7_9BACT</name>
<dbReference type="EMBL" id="LXQC01000112">
    <property type="protein sequence ID" value="TFE70841.1"/>
    <property type="molecule type" value="Genomic_DNA"/>
</dbReference>
<dbReference type="RefSeq" id="WP_134439498.1">
    <property type="nucleotide sequence ID" value="NZ_CP065957.1"/>
</dbReference>
<accession>A0A4Y8PGR7</accession>
<dbReference type="InterPro" id="IPR052348">
    <property type="entry name" value="Metallopeptidase_M50B"/>
</dbReference>
<feature type="transmembrane region" description="Helical" evidence="13">
    <location>
        <begin position="9"/>
        <end position="33"/>
    </location>
</feature>
<sequence length="213" mass="24056">MNPTLDKLYLFLLLIPLITIHEFAHALVATLMGDNTPKDEGRLTFNPLVHMDLFGTLIIPAINIFVLPGGFGFFAWGRPVPIDPHRLKNPRIQGILIALAGPLANIITAFLLLVLAKLIIPHDHKLGELFATFVLASIFLSVFHLLPIMPFDGWTVLKNIFRISDQWERQMGLFWFIAIIVFLNLPPVYHFLESSAYHLFIILNQLSGSPLSR</sequence>
<evidence type="ECO:0000256" key="9">
    <source>
        <dbReference type="ARBA" id="ARBA00022833"/>
    </source>
</evidence>
<dbReference type="InterPro" id="IPR044537">
    <property type="entry name" value="Rip2-like"/>
</dbReference>
<keyword evidence="8" id="KW-0378">Hydrolase</keyword>
<keyword evidence="6 13" id="KW-0812">Transmembrane</keyword>
<evidence type="ECO:0000256" key="3">
    <source>
        <dbReference type="ARBA" id="ARBA00007931"/>
    </source>
</evidence>
<feature type="transmembrane region" description="Helical" evidence="13">
    <location>
        <begin position="53"/>
        <end position="76"/>
    </location>
</feature>
<comment type="cofactor">
    <cofactor evidence="1">
        <name>Zn(2+)</name>
        <dbReference type="ChEBI" id="CHEBI:29105"/>
    </cofactor>
</comment>
<keyword evidence="10 13" id="KW-1133">Transmembrane helix</keyword>
<keyword evidence="5" id="KW-0645">Protease</keyword>
<comment type="subcellular location">
    <subcellularLocation>
        <location evidence="2">Cell membrane</location>
        <topology evidence="2">Multi-pass membrane protein</topology>
    </subcellularLocation>
</comment>
<keyword evidence="11" id="KW-0482">Metalloprotease</keyword>
<keyword evidence="4" id="KW-1003">Cell membrane</keyword>
<evidence type="ECO:0000256" key="4">
    <source>
        <dbReference type="ARBA" id="ARBA00022475"/>
    </source>
</evidence>
<evidence type="ECO:0000256" key="11">
    <source>
        <dbReference type="ARBA" id="ARBA00023049"/>
    </source>
</evidence>
<feature type="domain" description="Peptidase M50" evidence="14">
    <location>
        <begin position="10"/>
        <end position="116"/>
    </location>
</feature>
<organism evidence="15 16">
    <name type="scientific">Methylacidiphilum caldifontis</name>
    <dbReference type="NCBI Taxonomy" id="2795386"/>
    <lineage>
        <taxon>Bacteria</taxon>
        <taxon>Pseudomonadati</taxon>
        <taxon>Verrucomicrobiota</taxon>
        <taxon>Methylacidiphilae</taxon>
        <taxon>Methylacidiphilales</taxon>
        <taxon>Methylacidiphilaceae</taxon>
        <taxon>Methylacidiphilum (ex Ratnadevi et al. 2023)</taxon>
    </lineage>
</organism>
<dbReference type="InterPro" id="IPR008915">
    <property type="entry name" value="Peptidase_M50"/>
</dbReference>
<evidence type="ECO:0000256" key="6">
    <source>
        <dbReference type="ARBA" id="ARBA00022692"/>
    </source>
</evidence>
<dbReference type="Pfam" id="PF02163">
    <property type="entry name" value="Peptidase_M50"/>
    <property type="match status" value="1"/>
</dbReference>
<evidence type="ECO:0000256" key="10">
    <source>
        <dbReference type="ARBA" id="ARBA00022989"/>
    </source>
</evidence>
<dbReference type="GO" id="GO:0005886">
    <property type="term" value="C:plasma membrane"/>
    <property type="evidence" value="ECO:0007669"/>
    <property type="project" value="UniProtKB-SubCell"/>
</dbReference>
<comment type="caution">
    <text evidence="15">The sequence shown here is derived from an EMBL/GenBank/DDBJ whole genome shotgun (WGS) entry which is preliminary data.</text>
</comment>
<dbReference type="GO" id="GO:0046872">
    <property type="term" value="F:metal ion binding"/>
    <property type="evidence" value="ECO:0007669"/>
    <property type="project" value="UniProtKB-KW"/>
</dbReference>
<keyword evidence="7" id="KW-0479">Metal-binding</keyword>
<keyword evidence="9" id="KW-0862">Zinc</keyword>
<evidence type="ECO:0000313" key="16">
    <source>
        <dbReference type="Proteomes" id="UP000297713"/>
    </source>
</evidence>
<feature type="transmembrane region" description="Helical" evidence="13">
    <location>
        <begin position="126"/>
        <end position="151"/>
    </location>
</feature>
<keyword evidence="16" id="KW-1185">Reference proteome</keyword>
<evidence type="ECO:0000256" key="1">
    <source>
        <dbReference type="ARBA" id="ARBA00001947"/>
    </source>
</evidence>
<evidence type="ECO:0000313" key="15">
    <source>
        <dbReference type="EMBL" id="TFE70841.1"/>
    </source>
</evidence>
<evidence type="ECO:0000259" key="14">
    <source>
        <dbReference type="Pfam" id="PF02163"/>
    </source>
</evidence>
<dbReference type="Proteomes" id="UP000297713">
    <property type="component" value="Unassembled WGS sequence"/>
</dbReference>
<keyword evidence="12 13" id="KW-0472">Membrane</keyword>
<comment type="similarity">
    <text evidence="3">Belongs to the peptidase M50B family.</text>
</comment>
<dbReference type="PANTHER" id="PTHR35864">
    <property type="entry name" value="ZINC METALLOPROTEASE MJ0611-RELATED"/>
    <property type="match status" value="1"/>
</dbReference>
<proteinExistence type="inferred from homology"/>
<feature type="transmembrane region" description="Helical" evidence="13">
    <location>
        <begin position="172"/>
        <end position="192"/>
    </location>
</feature>
<evidence type="ECO:0000256" key="12">
    <source>
        <dbReference type="ARBA" id="ARBA00023136"/>
    </source>
</evidence>
<evidence type="ECO:0000256" key="5">
    <source>
        <dbReference type="ARBA" id="ARBA00022670"/>
    </source>
</evidence>
<evidence type="ECO:0000256" key="8">
    <source>
        <dbReference type="ARBA" id="ARBA00022801"/>
    </source>
</evidence>
<evidence type="ECO:0000256" key="7">
    <source>
        <dbReference type="ARBA" id="ARBA00022723"/>
    </source>
</evidence>
<dbReference type="GO" id="GO:0006508">
    <property type="term" value="P:proteolysis"/>
    <property type="evidence" value="ECO:0007669"/>
    <property type="project" value="UniProtKB-KW"/>
</dbReference>
<evidence type="ECO:0000256" key="13">
    <source>
        <dbReference type="SAM" id="Phobius"/>
    </source>
</evidence>
<gene>
    <name evidence="15" type="ORF">A7Q10_00445</name>
</gene>
<dbReference type="GO" id="GO:0008237">
    <property type="term" value="F:metallopeptidase activity"/>
    <property type="evidence" value="ECO:0007669"/>
    <property type="project" value="UniProtKB-KW"/>
</dbReference>
<dbReference type="OrthoDB" id="9800627at2"/>
<dbReference type="PANTHER" id="PTHR35864:SF1">
    <property type="entry name" value="ZINC METALLOPROTEASE YWHC-RELATED"/>
    <property type="match status" value="1"/>
</dbReference>
<reference evidence="15 16" key="1">
    <citation type="submission" date="2016-05" db="EMBL/GenBank/DDBJ databases">
        <title>Diversity and Homogeneity among Thermoacidophilic Verrucomicrobia Methanotrophs Linked with Geographical Origin.</title>
        <authorList>
            <person name="Erikstad H.-A."/>
            <person name="Smestad N.B."/>
            <person name="Ceballos R.M."/>
            <person name="Birkeland N.-K."/>
        </authorList>
    </citation>
    <scope>NUCLEOTIDE SEQUENCE [LARGE SCALE GENOMIC DNA]</scope>
    <source>
        <strain evidence="15 16">Phi</strain>
    </source>
</reference>
<protein>
    <submittedName>
        <fullName evidence="15">Peptidase</fullName>
    </submittedName>
</protein>